<evidence type="ECO:0000256" key="1">
    <source>
        <dbReference type="SAM" id="Phobius"/>
    </source>
</evidence>
<organism evidence="2 3">
    <name type="scientific">Aspergillus luchuensis (strain CBS 106.47)</name>
    <dbReference type="NCBI Taxonomy" id="1137211"/>
    <lineage>
        <taxon>Eukaryota</taxon>
        <taxon>Fungi</taxon>
        <taxon>Dikarya</taxon>
        <taxon>Ascomycota</taxon>
        <taxon>Pezizomycotina</taxon>
        <taxon>Eurotiomycetes</taxon>
        <taxon>Eurotiomycetidae</taxon>
        <taxon>Eurotiales</taxon>
        <taxon>Aspergillaceae</taxon>
        <taxon>Aspergillus</taxon>
        <taxon>Aspergillus subgen. Circumdati</taxon>
    </lineage>
</organism>
<name>A0A1M3TFX0_ASPLC</name>
<keyword evidence="1" id="KW-0812">Transmembrane</keyword>
<accession>A0A1M3TFX0</accession>
<protein>
    <submittedName>
        <fullName evidence="2">Uncharacterized protein</fullName>
    </submittedName>
</protein>
<keyword evidence="1" id="KW-1133">Transmembrane helix</keyword>
<gene>
    <name evidence="2" type="ORF">ASPFODRAFT_622965</name>
</gene>
<sequence length="74" mass="7967">MLRIEPTLIFMCSPMSGGLGFMCPDIYLFSGGYGLSVSWFLKGLCIGSSGCLFFLGGGDRSSSDWIRARGWVTG</sequence>
<dbReference type="VEuPathDB" id="FungiDB:ASPFODRAFT_622965"/>
<dbReference type="AlphaFoldDB" id="A0A1M3TFX0"/>
<evidence type="ECO:0000313" key="3">
    <source>
        <dbReference type="Proteomes" id="UP000184063"/>
    </source>
</evidence>
<dbReference type="Proteomes" id="UP000184063">
    <property type="component" value="Unassembled WGS sequence"/>
</dbReference>
<feature type="transmembrane region" description="Helical" evidence="1">
    <location>
        <begin position="39"/>
        <end position="57"/>
    </location>
</feature>
<keyword evidence="1" id="KW-0472">Membrane</keyword>
<reference evidence="3" key="1">
    <citation type="journal article" date="2017" name="Genome Biol.">
        <title>Comparative genomics reveals high biological diversity and specific adaptations in the industrially and medically important fungal genus Aspergillus.</title>
        <authorList>
            <person name="de Vries R.P."/>
            <person name="Riley R."/>
            <person name="Wiebenga A."/>
            <person name="Aguilar-Osorio G."/>
            <person name="Amillis S."/>
            <person name="Uchima C.A."/>
            <person name="Anderluh G."/>
            <person name="Asadollahi M."/>
            <person name="Askin M."/>
            <person name="Barry K."/>
            <person name="Battaglia E."/>
            <person name="Bayram O."/>
            <person name="Benocci T."/>
            <person name="Braus-Stromeyer S.A."/>
            <person name="Caldana C."/>
            <person name="Canovas D."/>
            <person name="Cerqueira G.C."/>
            <person name="Chen F."/>
            <person name="Chen W."/>
            <person name="Choi C."/>
            <person name="Clum A."/>
            <person name="Dos Santos R.A."/>
            <person name="Damasio A.R."/>
            <person name="Diallinas G."/>
            <person name="Emri T."/>
            <person name="Fekete E."/>
            <person name="Flipphi M."/>
            <person name="Freyberg S."/>
            <person name="Gallo A."/>
            <person name="Gournas C."/>
            <person name="Habgood R."/>
            <person name="Hainaut M."/>
            <person name="Harispe M.L."/>
            <person name="Henrissat B."/>
            <person name="Hilden K.S."/>
            <person name="Hope R."/>
            <person name="Hossain A."/>
            <person name="Karabika E."/>
            <person name="Karaffa L."/>
            <person name="Karanyi Z."/>
            <person name="Krasevec N."/>
            <person name="Kuo A."/>
            <person name="Kusch H."/>
            <person name="LaButti K."/>
            <person name="Lagendijk E.L."/>
            <person name="Lapidus A."/>
            <person name="Levasseur A."/>
            <person name="Lindquist E."/>
            <person name="Lipzen A."/>
            <person name="Logrieco A.F."/>
            <person name="MacCabe A."/>
            <person name="Maekelae M.R."/>
            <person name="Malavazi I."/>
            <person name="Melin P."/>
            <person name="Meyer V."/>
            <person name="Mielnichuk N."/>
            <person name="Miskei M."/>
            <person name="Molnar A.P."/>
            <person name="Mule G."/>
            <person name="Ngan C.Y."/>
            <person name="Orejas M."/>
            <person name="Orosz E."/>
            <person name="Ouedraogo J.P."/>
            <person name="Overkamp K.M."/>
            <person name="Park H.-S."/>
            <person name="Perrone G."/>
            <person name="Piumi F."/>
            <person name="Punt P.J."/>
            <person name="Ram A.F."/>
            <person name="Ramon A."/>
            <person name="Rauscher S."/>
            <person name="Record E."/>
            <person name="Riano-Pachon D.M."/>
            <person name="Robert V."/>
            <person name="Roehrig J."/>
            <person name="Ruller R."/>
            <person name="Salamov A."/>
            <person name="Salih N.S."/>
            <person name="Samson R.A."/>
            <person name="Sandor E."/>
            <person name="Sanguinetti M."/>
            <person name="Schuetze T."/>
            <person name="Sepcic K."/>
            <person name="Shelest E."/>
            <person name="Sherlock G."/>
            <person name="Sophianopoulou V."/>
            <person name="Squina F.M."/>
            <person name="Sun H."/>
            <person name="Susca A."/>
            <person name="Todd R.B."/>
            <person name="Tsang A."/>
            <person name="Unkles S.E."/>
            <person name="van de Wiele N."/>
            <person name="van Rossen-Uffink D."/>
            <person name="Oliveira J.V."/>
            <person name="Vesth T.C."/>
            <person name="Visser J."/>
            <person name="Yu J.-H."/>
            <person name="Zhou M."/>
            <person name="Andersen M.R."/>
            <person name="Archer D.B."/>
            <person name="Baker S.E."/>
            <person name="Benoit I."/>
            <person name="Brakhage A.A."/>
            <person name="Braus G.H."/>
            <person name="Fischer R."/>
            <person name="Frisvad J.C."/>
            <person name="Goldman G.H."/>
            <person name="Houbraken J."/>
            <person name="Oakley B."/>
            <person name="Pocsi I."/>
            <person name="Scazzocchio C."/>
            <person name="Seiboth B."/>
            <person name="vanKuyk P.A."/>
            <person name="Wortman J."/>
            <person name="Dyer P.S."/>
            <person name="Grigoriev I.V."/>
        </authorList>
    </citation>
    <scope>NUCLEOTIDE SEQUENCE [LARGE SCALE GENOMIC DNA]</scope>
    <source>
        <strain evidence="3">CBS 106.47</strain>
    </source>
</reference>
<feature type="transmembrane region" description="Helical" evidence="1">
    <location>
        <begin position="7"/>
        <end position="27"/>
    </location>
</feature>
<proteinExistence type="predicted"/>
<dbReference type="EMBL" id="KV878242">
    <property type="protein sequence ID" value="OJZ85635.1"/>
    <property type="molecule type" value="Genomic_DNA"/>
</dbReference>
<evidence type="ECO:0000313" key="2">
    <source>
        <dbReference type="EMBL" id="OJZ85635.1"/>
    </source>
</evidence>